<evidence type="ECO:0000313" key="2">
    <source>
        <dbReference type="Proteomes" id="UP000232722"/>
    </source>
</evidence>
<dbReference type="Proteomes" id="UP000232722">
    <property type="component" value="Unassembled WGS sequence"/>
</dbReference>
<organism evidence="1 2">
    <name type="scientific">Rhizophagus irregularis</name>
    <dbReference type="NCBI Taxonomy" id="588596"/>
    <lineage>
        <taxon>Eukaryota</taxon>
        <taxon>Fungi</taxon>
        <taxon>Fungi incertae sedis</taxon>
        <taxon>Mucoromycota</taxon>
        <taxon>Glomeromycotina</taxon>
        <taxon>Glomeromycetes</taxon>
        <taxon>Glomerales</taxon>
        <taxon>Glomeraceae</taxon>
        <taxon>Rhizophagus</taxon>
    </lineage>
</organism>
<reference evidence="1 2" key="1">
    <citation type="submission" date="2016-04" db="EMBL/GenBank/DDBJ databases">
        <title>Genome analyses suggest a sexual origin of heterokaryosis in a supposedly ancient asexual fungus.</title>
        <authorList>
            <person name="Ropars J."/>
            <person name="Sedzielewska K."/>
            <person name="Noel J."/>
            <person name="Charron P."/>
            <person name="Farinelli L."/>
            <person name="Marton T."/>
            <person name="Kruger M."/>
            <person name="Pelin A."/>
            <person name="Brachmann A."/>
            <person name="Corradi N."/>
        </authorList>
    </citation>
    <scope>NUCLEOTIDE SEQUENCE [LARGE SCALE GENOMIC DNA]</scope>
    <source>
        <strain evidence="1 2">A5</strain>
    </source>
</reference>
<gene>
    <name evidence="1" type="ORF">RhiirA5_427043</name>
</gene>
<protein>
    <submittedName>
        <fullName evidence="1">Uncharacterized protein</fullName>
    </submittedName>
</protein>
<evidence type="ECO:0000313" key="1">
    <source>
        <dbReference type="EMBL" id="PKC01236.1"/>
    </source>
</evidence>
<dbReference type="EMBL" id="LLXJ01001664">
    <property type="protein sequence ID" value="PKC01236.1"/>
    <property type="molecule type" value="Genomic_DNA"/>
</dbReference>
<accession>A0A2N0P337</accession>
<sequence>MTMRDRKWAKLIPSVYLIIKLNESNDELRTEKFTICVHHQWSFVVGGPDENPRNLIFGKSVDVRYVEELVNPFEDLHFEECFVSWSWIKNHCNLCQYSLDIERCTNPSCCGPHRAKEAMRINLC</sequence>
<comment type="caution">
    <text evidence="1">The sequence shown here is derived from an EMBL/GenBank/DDBJ whole genome shotgun (WGS) entry which is preliminary data.</text>
</comment>
<name>A0A2N0P337_9GLOM</name>
<dbReference type="AlphaFoldDB" id="A0A2N0P337"/>
<reference evidence="1 2" key="2">
    <citation type="submission" date="2017-09" db="EMBL/GenBank/DDBJ databases">
        <title>Extensive intraspecific genome diversity in a model arbuscular mycorrhizal fungus.</title>
        <authorList>
            <person name="Chen E.C."/>
            <person name="Morin E."/>
            <person name="Beaudet D."/>
            <person name="Noel J."/>
            <person name="Ndikumana S."/>
            <person name="Charron P."/>
            <person name="St-Onge C."/>
            <person name="Giorgi J."/>
            <person name="Grigoriev I.V."/>
            <person name="Roux C."/>
            <person name="Martin F.M."/>
            <person name="Corradi N."/>
        </authorList>
    </citation>
    <scope>NUCLEOTIDE SEQUENCE [LARGE SCALE GENOMIC DNA]</scope>
    <source>
        <strain evidence="1 2">A5</strain>
    </source>
</reference>
<proteinExistence type="predicted"/>